<dbReference type="InterPro" id="IPR012931">
    <property type="entry name" value="TraG_N_Proteobacteria"/>
</dbReference>
<name>A0A2T3M7I7_PHOLE</name>
<sequence>MLTIYVFSGGYTAERVFNALATFFRGESWASLIIIIGIIALFMTAVRFLMTRDHTHILSYLATNLVVTSLLLTPTTSVRIDDASHPGRVYIVNNEPIGLAAPVHYATTFMHGLSQAIDFIFVTPTDESYAKSGMLFGSRLVRLTHSIGIQDGELKQLWSQYTQNCIRKDITINKKYTWNEFATSNDIFAFLNNHRPSPLRRIAMNGDFITCKEALPQLEQRFISEARNGIGLLGTQSLLNARNAALLENAVSNSYRSFYNISKSATDILKQNIAINGIKSALYDGAASMNATAAAFNYAQAQNNAQTQSTMTSIGLSAQEWLPIVHSVLILLLACSAIPVLLAAFMPGLTLKVIQGYIGGFFYLAIWPLFFTFINMIMTYSLQAAGARSTTLLHGMSLSGADPMMAMHMKYAAIAGWLMMMVPFIARYAFQGGSAMVSGLAQQMISVANGNAAKTASAAASGDLSYGVVQTNVWQNNSASGNKFDMGYSNHSYGASLQRADGTQATYMPTGGAIYSSRGAISTPAFDLTSSEVQSRTLRNSIAETERATAQARTSYNDSVGNVSDQLLSLTQTASQNHSYGSGTQSGQTANLQDTLTKMDSLIADYARSHNVSKSQAAKEMNDFYFGWSSNAGLSGNIGRNVGVGEGKASISGNLNMGQKKTYSDIETSDTRQDRSNRTATTRQNQFNDLMGQLQQYTTSENTNEVTGFNQQAISHFNDSVRKTRDFARAYDASYAREQSYSQALDDLQSGSLNINHNLIPEFQAFVAKYSDNVEAVMNGNTPAINEEREAYFESFMERKFAHYNPEMKEALNNSEIRQPVSALQGGNLRDHYQRNSVVIKEEYGRHATNSQNLENQAQQAQDALYQPSRYEENKNHHAGQREAIESEVSTIKKHR</sequence>
<reference evidence="4 5" key="1">
    <citation type="submission" date="2018-03" db="EMBL/GenBank/DDBJ databases">
        <title>Whole genome sequencing of Histamine producing bacteria.</title>
        <authorList>
            <person name="Butler K."/>
        </authorList>
    </citation>
    <scope>NUCLEOTIDE SEQUENCE [LARGE SCALE GENOMIC DNA]</scope>
    <source>
        <strain evidence="4 5">ATCC 33979</strain>
    </source>
</reference>
<feature type="compositionally biased region" description="Polar residues" evidence="1">
    <location>
        <begin position="651"/>
        <end position="661"/>
    </location>
</feature>
<protein>
    <submittedName>
        <fullName evidence="4">Conjugal transfer protein TraG</fullName>
    </submittedName>
</protein>
<dbReference type="EMBL" id="PYOJ01000019">
    <property type="protein sequence ID" value="PSV88245.1"/>
    <property type="molecule type" value="Genomic_DNA"/>
</dbReference>
<comment type="caution">
    <text evidence="4">The sequence shown here is derived from an EMBL/GenBank/DDBJ whole genome shotgun (WGS) entry which is preliminary data.</text>
</comment>
<proteinExistence type="predicted"/>
<evidence type="ECO:0000256" key="2">
    <source>
        <dbReference type="SAM" id="Phobius"/>
    </source>
</evidence>
<feature type="region of interest" description="Disordered" evidence="1">
    <location>
        <begin position="650"/>
        <end position="681"/>
    </location>
</feature>
<organism evidence="4 5">
    <name type="scientific">Photobacterium leiognathi</name>
    <dbReference type="NCBI Taxonomy" id="553611"/>
    <lineage>
        <taxon>Bacteria</taxon>
        <taxon>Pseudomonadati</taxon>
        <taxon>Pseudomonadota</taxon>
        <taxon>Gammaproteobacteria</taxon>
        <taxon>Vibrionales</taxon>
        <taxon>Vibrionaceae</taxon>
        <taxon>Photobacterium</taxon>
    </lineage>
</organism>
<feature type="domain" description="TraG N-terminal Proteobacteria" evidence="3">
    <location>
        <begin position="3"/>
        <end position="448"/>
    </location>
</feature>
<accession>A0A2T3M7I7</accession>
<feature type="transmembrane region" description="Helical" evidence="2">
    <location>
        <begin position="357"/>
        <end position="378"/>
    </location>
</feature>
<feature type="region of interest" description="Disordered" evidence="1">
    <location>
        <begin position="850"/>
        <end position="896"/>
    </location>
</feature>
<dbReference type="Pfam" id="PF07916">
    <property type="entry name" value="TraG_N"/>
    <property type="match status" value="1"/>
</dbReference>
<keyword evidence="2" id="KW-1133">Transmembrane helix</keyword>
<evidence type="ECO:0000259" key="3">
    <source>
        <dbReference type="Pfam" id="PF07916"/>
    </source>
</evidence>
<dbReference type="RefSeq" id="WP_045070350.1">
    <property type="nucleotide sequence ID" value="NZ_JZSL01000025.1"/>
</dbReference>
<feature type="transmembrane region" description="Helical" evidence="2">
    <location>
        <begin position="29"/>
        <end position="50"/>
    </location>
</feature>
<evidence type="ECO:0000256" key="1">
    <source>
        <dbReference type="SAM" id="MobiDB-lite"/>
    </source>
</evidence>
<dbReference type="OrthoDB" id="5555296at2"/>
<gene>
    <name evidence="4" type="ORF">CTM89_14810</name>
</gene>
<evidence type="ECO:0000313" key="5">
    <source>
        <dbReference type="Proteomes" id="UP000240410"/>
    </source>
</evidence>
<dbReference type="Proteomes" id="UP000240410">
    <property type="component" value="Unassembled WGS sequence"/>
</dbReference>
<feature type="transmembrane region" description="Helical" evidence="2">
    <location>
        <begin position="411"/>
        <end position="430"/>
    </location>
</feature>
<feature type="transmembrane region" description="Helical" evidence="2">
    <location>
        <begin position="321"/>
        <end position="345"/>
    </location>
</feature>
<dbReference type="NCBIfam" id="NF010295">
    <property type="entry name" value="PRK13735.1"/>
    <property type="match status" value="1"/>
</dbReference>
<feature type="compositionally biased region" description="Polar residues" evidence="1">
    <location>
        <begin position="850"/>
        <end position="862"/>
    </location>
</feature>
<keyword evidence="2" id="KW-0472">Membrane</keyword>
<dbReference type="AlphaFoldDB" id="A0A2T3M7I7"/>
<feature type="compositionally biased region" description="Basic and acidic residues" evidence="1">
    <location>
        <begin position="870"/>
        <end position="885"/>
    </location>
</feature>
<keyword evidence="2" id="KW-0812">Transmembrane</keyword>
<evidence type="ECO:0000313" key="4">
    <source>
        <dbReference type="EMBL" id="PSV88245.1"/>
    </source>
</evidence>